<protein>
    <submittedName>
        <fullName evidence="3">Uncharacterized protein</fullName>
    </submittedName>
</protein>
<keyword evidence="2" id="KW-1185">Reference proteome</keyword>
<feature type="region of interest" description="Disordered" evidence="1">
    <location>
        <begin position="55"/>
        <end position="88"/>
    </location>
</feature>
<reference evidence="2" key="2">
    <citation type="submission" date="2014-05" db="EMBL/GenBank/DDBJ databases">
        <title>The genome and life-stage specific transcriptomes of Globodera pallida elucidate key aspects of plant parasitism by a cyst nematode.</title>
        <authorList>
            <person name="Cotton J.A."/>
            <person name="Lilley C.J."/>
            <person name="Jones L.M."/>
            <person name="Kikuchi T."/>
            <person name="Reid A.J."/>
            <person name="Thorpe P."/>
            <person name="Tsai I.J."/>
            <person name="Beasley H."/>
            <person name="Blok V."/>
            <person name="Cock P.J.A."/>
            <person name="Van den Akker S.E."/>
            <person name="Holroyd N."/>
            <person name="Hunt M."/>
            <person name="Mantelin S."/>
            <person name="Naghra H."/>
            <person name="Pain A."/>
            <person name="Palomares-Rius J.E."/>
            <person name="Zarowiecki M."/>
            <person name="Berriman M."/>
            <person name="Jones J.T."/>
            <person name="Urwin P.E."/>
        </authorList>
    </citation>
    <scope>NUCLEOTIDE SEQUENCE [LARGE SCALE GENOMIC DNA]</scope>
    <source>
        <strain evidence="2">Lindley</strain>
    </source>
</reference>
<proteinExistence type="predicted"/>
<name>A0A183C8I8_GLOPA</name>
<evidence type="ECO:0000313" key="2">
    <source>
        <dbReference type="Proteomes" id="UP000050741"/>
    </source>
</evidence>
<dbReference type="WBParaSite" id="GPLIN_000918400">
    <property type="protein sequence ID" value="GPLIN_000918400"/>
    <property type="gene ID" value="GPLIN_000918400"/>
</dbReference>
<feature type="compositionally biased region" description="Polar residues" evidence="1">
    <location>
        <begin position="71"/>
        <end position="88"/>
    </location>
</feature>
<reference evidence="2" key="1">
    <citation type="submission" date="2013-12" db="EMBL/GenBank/DDBJ databases">
        <authorList>
            <person name="Aslett M."/>
        </authorList>
    </citation>
    <scope>NUCLEOTIDE SEQUENCE [LARGE SCALE GENOMIC DNA]</scope>
    <source>
        <strain evidence="2">Lindley</strain>
    </source>
</reference>
<dbReference type="Proteomes" id="UP000050741">
    <property type="component" value="Unassembled WGS sequence"/>
</dbReference>
<sequence>MNELLSASRPSASRTIGELTVGELTRRRVDMSASRLRRVDHRRVGVGELNCSQDNAQVQTSGPKRAWGSNVGAQTTCSPENSSHSNII</sequence>
<reference evidence="3" key="3">
    <citation type="submission" date="2016-06" db="UniProtKB">
        <authorList>
            <consortium name="WormBaseParasite"/>
        </authorList>
    </citation>
    <scope>IDENTIFICATION</scope>
</reference>
<evidence type="ECO:0000256" key="1">
    <source>
        <dbReference type="SAM" id="MobiDB-lite"/>
    </source>
</evidence>
<dbReference type="AlphaFoldDB" id="A0A183C8I8"/>
<accession>A0A183C8I8</accession>
<evidence type="ECO:0000313" key="3">
    <source>
        <dbReference type="WBParaSite" id="GPLIN_000918400"/>
    </source>
</evidence>
<organism evidence="2 3">
    <name type="scientific">Globodera pallida</name>
    <name type="common">Potato cyst nematode worm</name>
    <name type="synonym">Heterodera pallida</name>
    <dbReference type="NCBI Taxonomy" id="36090"/>
    <lineage>
        <taxon>Eukaryota</taxon>
        <taxon>Metazoa</taxon>
        <taxon>Ecdysozoa</taxon>
        <taxon>Nematoda</taxon>
        <taxon>Chromadorea</taxon>
        <taxon>Rhabditida</taxon>
        <taxon>Tylenchina</taxon>
        <taxon>Tylenchomorpha</taxon>
        <taxon>Tylenchoidea</taxon>
        <taxon>Heteroderidae</taxon>
        <taxon>Heteroderinae</taxon>
        <taxon>Globodera</taxon>
    </lineage>
</organism>